<dbReference type="EMBL" id="CP046883">
    <property type="protein sequence ID" value="QNH95599.1"/>
    <property type="molecule type" value="Genomic_DNA"/>
</dbReference>
<reference evidence="1 2" key="1">
    <citation type="submission" date="2019-12" db="EMBL/GenBank/DDBJ databases">
        <title>Corynebacterium sp. nov., isolated from feces of the Anser Albifrons in China.</title>
        <authorList>
            <person name="Liu Q."/>
        </authorList>
    </citation>
    <scope>NUCLEOTIDE SEQUENCE [LARGE SCALE GENOMIC DNA]</scope>
    <source>
        <strain evidence="1 2">23H37-10</strain>
    </source>
</reference>
<sequence length="180" mass="20160">MAKKKRFVLYTELPVEKLYEVLSSETYLITKEEMERPEQANITDTSYERRDDGVTAARVRMESLLDAPGKEPEDSSVDEPRRMVIEQTTHVQPMGSDKSGQGFSFATVMPLPGNIGAMFTDMEMTPGKNGTGTDMSVEVRVDVHVPALRIRLSQQLLGNSEETVSKGIRRAERLAQSHLQ</sequence>
<gene>
    <name evidence="1" type="ORF">GP473_01885</name>
</gene>
<proteinExistence type="predicted"/>
<evidence type="ECO:0000313" key="1">
    <source>
        <dbReference type="EMBL" id="QNH95599.1"/>
    </source>
</evidence>
<dbReference type="InterPro" id="IPR019639">
    <property type="entry name" value="DUF2505"/>
</dbReference>
<dbReference type="AlphaFoldDB" id="A0A7G7YM79"/>
<accession>A0A7G7YM79</accession>
<dbReference type="KEGG" id="cans:GP473_01885"/>
<dbReference type="Pfam" id="PF10698">
    <property type="entry name" value="DUF2505"/>
    <property type="match status" value="1"/>
</dbReference>
<name>A0A7G7YM79_9CORY</name>
<organism evidence="1 2">
    <name type="scientific">Corynebacterium anserum</name>
    <dbReference type="NCBI Taxonomy" id="2684406"/>
    <lineage>
        <taxon>Bacteria</taxon>
        <taxon>Bacillati</taxon>
        <taxon>Actinomycetota</taxon>
        <taxon>Actinomycetes</taxon>
        <taxon>Mycobacteriales</taxon>
        <taxon>Corynebacteriaceae</taxon>
        <taxon>Corynebacterium</taxon>
    </lineage>
</organism>
<dbReference type="RefSeq" id="WP_185769414.1">
    <property type="nucleotide sequence ID" value="NZ_CP046883.1"/>
</dbReference>
<keyword evidence="2" id="KW-1185">Reference proteome</keyword>
<dbReference type="Proteomes" id="UP000515275">
    <property type="component" value="Chromosome"/>
</dbReference>
<protein>
    <submittedName>
        <fullName evidence="1">DUF2505 family protein</fullName>
    </submittedName>
</protein>
<evidence type="ECO:0000313" key="2">
    <source>
        <dbReference type="Proteomes" id="UP000515275"/>
    </source>
</evidence>